<dbReference type="Pfam" id="PF04290">
    <property type="entry name" value="DctQ"/>
    <property type="match status" value="1"/>
</dbReference>
<dbReference type="GO" id="GO:0015740">
    <property type="term" value="P:C4-dicarboxylate transport"/>
    <property type="evidence" value="ECO:0007669"/>
    <property type="project" value="TreeGrafter"/>
</dbReference>
<dbReference type="RefSeq" id="WP_035016270.1">
    <property type="nucleotide sequence ID" value="NZ_ARZY01000047.1"/>
</dbReference>
<evidence type="ECO:0000313" key="12">
    <source>
        <dbReference type="Proteomes" id="UP000019276"/>
    </source>
</evidence>
<gene>
    <name evidence="11" type="ORF">DS2_17502</name>
</gene>
<comment type="function">
    <text evidence="9">Part of the tripartite ATP-independent periplasmic (TRAP) transport system.</text>
</comment>
<reference evidence="11 12" key="1">
    <citation type="journal article" date="2014" name="Genome Announc.">
        <title>Draft Genome Sequence of the Agar-Degrading Bacterium Catenovulum sp. Strain DS-2, Isolated from Intestines of Haliotis diversicolor.</title>
        <authorList>
            <person name="Shan D."/>
            <person name="Li X."/>
            <person name="Gu Z."/>
            <person name="Wei G."/>
            <person name="Gao Z."/>
            <person name="Shao Z."/>
        </authorList>
    </citation>
    <scope>NUCLEOTIDE SEQUENCE [LARGE SCALE GENOMIC DNA]</scope>
    <source>
        <strain evidence="11 12">DS-2</strain>
    </source>
</reference>
<evidence type="ECO:0000256" key="4">
    <source>
        <dbReference type="ARBA" id="ARBA00022519"/>
    </source>
</evidence>
<feature type="transmembrane region" description="Helical" evidence="9">
    <location>
        <begin position="47"/>
        <end position="64"/>
    </location>
</feature>
<proteinExistence type="inferred from homology"/>
<keyword evidence="4 9" id="KW-0997">Cell inner membrane</keyword>
<evidence type="ECO:0000256" key="1">
    <source>
        <dbReference type="ARBA" id="ARBA00004429"/>
    </source>
</evidence>
<keyword evidence="3" id="KW-1003">Cell membrane</keyword>
<keyword evidence="5 9" id="KW-0812">Transmembrane</keyword>
<comment type="similarity">
    <text evidence="8 9">Belongs to the TRAP transporter small permease family.</text>
</comment>
<comment type="caution">
    <text evidence="11">The sequence shown here is derived from an EMBL/GenBank/DDBJ whole genome shotgun (WGS) entry which is preliminary data.</text>
</comment>
<feature type="transmembrane region" description="Helical" evidence="9">
    <location>
        <begin position="130"/>
        <end position="147"/>
    </location>
</feature>
<evidence type="ECO:0000256" key="8">
    <source>
        <dbReference type="ARBA" id="ARBA00038436"/>
    </source>
</evidence>
<dbReference type="STRING" id="1328313.DS2_17502"/>
<dbReference type="PANTHER" id="PTHR35011">
    <property type="entry name" value="2,3-DIKETO-L-GULONATE TRAP TRANSPORTER SMALL PERMEASE PROTEIN YIAM"/>
    <property type="match status" value="1"/>
</dbReference>
<dbReference type="OrthoDB" id="2085311at2"/>
<keyword evidence="6 9" id="KW-1133">Transmembrane helix</keyword>
<dbReference type="InterPro" id="IPR055348">
    <property type="entry name" value="DctQ"/>
</dbReference>
<evidence type="ECO:0000259" key="10">
    <source>
        <dbReference type="Pfam" id="PF04290"/>
    </source>
</evidence>
<dbReference type="GO" id="GO:0005886">
    <property type="term" value="C:plasma membrane"/>
    <property type="evidence" value="ECO:0007669"/>
    <property type="project" value="UniProtKB-SubCell"/>
</dbReference>
<feature type="transmembrane region" description="Helical" evidence="9">
    <location>
        <begin position="12"/>
        <end position="32"/>
    </location>
</feature>
<dbReference type="Proteomes" id="UP000019276">
    <property type="component" value="Unassembled WGS sequence"/>
</dbReference>
<evidence type="ECO:0000313" key="11">
    <source>
        <dbReference type="EMBL" id="EWH08420.1"/>
    </source>
</evidence>
<keyword evidence="12" id="KW-1185">Reference proteome</keyword>
<evidence type="ECO:0000256" key="9">
    <source>
        <dbReference type="RuleBase" id="RU369079"/>
    </source>
</evidence>
<dbReference type="GO" id="GO:0022857">
    <property type="term" value="F:transmembrane transporter activity"/>
    <property type="evidence" value="ECO:0007669"/>
    <property type="project" value="UniProtKB-UniRule"/>
</dbReference>
<sequence>MNSVTSHVESLLKKLLVALSALIVVMVTWQVISRYVLQAPSSVTEEAARFLLIWISLFGAAYAYQTGSHLGLDILVNKLSTKGQAVAGIFSHLCVVGFALNVMVFGGFSLVDLTMTPIQTSAALEIKMGYVYFAVPLSGLIIVLFGINKIKQLASQIWGQ</sequence>
<dbReference type="InterPro" id="IPR007387">
    <property type="entry name" value="TRAP_DctQ"/>
</dbReference>
<dbReference type="EMBL" id="ARZY01000047">
    <property type="protein sequence ID" value="EWH08420.1"/>
    <property type="molecule type" value="Genomic_DNA"/>
</dbReference>
<dbReference type="AlphaFoldDB" id="W7QSQ9"/>
<keyword evidence="7 9" id="KW-0472">Membrane</keyword>
<evidence type="ECO:0000256" key="5">
    <source>
        <dbReference type="ARBA" id="ARBA00022692"/>
    </source>
</evidence>
<comment type="subunit">
    <text evidence="9">The complex comprises the extracytoplasmic solute receptor protein and the two transmembrane proteins.</text>
</comment>
<feature type="domain" description="Tripartite ATP-independent periplasmic transporters DctQ component" evidence="10">
    <location>
        <begin position="23"/>
        <end position="154"/>
    </location>
</feature>
<protein>
    <recommendedName>
        <fullName evidence="9">TRAP transporter small permease protein</fullName>
    </recommendedName>
</protein>
<evidence type="ECO:0000256" key="2">
    <source>
        <dbReference type="ARBA" id="ARBA00022448"/>
    </source>
</evidence>
<evidence type="ECO:0000256" key="7">
    <source>
        <dbReference type="ARBA" id="ARBA00023136"/>
    </source>
</evidence>
<evidence type="ECO:0000256" key="3">
    <source>
        <dbReference type="ARBA" id="ARBA00022475"/>
    </source>
</evidence>
<dbReference type="PANTHER" id="PTHR35011:SF2">
    <property type="entry name" value="2,3-DIKETO-L-GULONATE TRAP TRANSPORTER SMALL PERMEASE PROTEIN YIAM"/>
    <property type="match status" value="1"/>
</dbReference>
<name>W7QSQ9_9ALTE</name>
<comment type="subcellular location">
    <subcellularLocation>
        <location evidence="1 9">Cell inner membrane</location>
        <topology evidence="1 9">Multi-pass membrane protein</topology>
    </subcellularLocation>
</comment>
<dbReference type="eggNOG" id="COG3090">
    <property type="taxonomic scope" value="Bacteria"/>
</dbReference>
<organism evidence="11 12">
    <name type="scientific">Catenovulum agarivorans DS-2</name>
    <dbReference type="NCBI Taxonomy" id="1328313"/>
    <lineage>
        <taxon>Bacteria</taxon>
        <taxon>Pseudomonadati</taxon>
        <taxon>Pseudomonadota</taxon>
        <taxon>Gammaproteobacteria</taxon>
        <taxon>Alteromonadales</taxon>
        <taxon>Alteromonadaceae</taxon>
        <taxon>Catenovulum</taxon>
    </lineage>
</organism>
<feature type="transmembrane region" description="Helical" evidence="9">
    <location>
        <begin position="85"/>
        <end position="110"/>
    </location>
</feature>
<accession>W7QSQ9</accession>
<evidence type="ECO:0000256" key="6">
    <source>
        <dbReference type="ARBA" id="ARBA00022989"/>
    </source>
</evidence>
<keyword evidence="2 9" id="KW-0813">Transport</keyword>